<dbReference type="Proteomes" id="UP001500235">
    <property type="component" value="Unassembled WGS sequence"/>
</dbReference>
<dbReference type="EMBL" id="BAABBQ010000001">
    <property type="protein sequence ID" value="GAA4013197.1"/>
    <property type="molecule type" value="Genomic_DNA"/>
</dbReference>
<dbReference type="InterPro" id="IPR019288">
    <property type="entry name" value="3'-5'_exonuclease_PolB-like"/>
</dbReference>
<evidence type="ECO:0000313" key="2">
    <source>
        <dbReference type="EMBL" id="GAA4013197.1"/>
    </source>
</evidence>
<proteinExistence type="predicted"/>
<reference evidence="3" key="1">
    <citation type="journal article" date="2019" name="Int. J. Syst. Evol. Microbiol.">
        <title>The Global Catalogue of Microorganisms (GCM) 10K type strain sequencing project: providing services to taxonomists for standard genome sequencing and annotation.</title>
        <authorList>
            <consortium name="The Broad Institute Genomics Platform"/>
            <consortium name="The Broad Institute Genome Sequencing Center for Infectious Disease"/>
            <person name="Wu L."/>
            <person name="Ma J."/>
        </authorList>
    </citation>
    <scope>NUCLEOTIDE SEQUENCE [LARGE SCALE GENOMIC DNA]</scope>
    <source>
        <strain evidence="3">JCM 17563</strain>
    </source>
</reference>
<dbReference type="InterPro" id="IPR012337">
    <property type="entry name" value="RNaseH-like_sf"/>
</dbReference>
<dbReference type="RefSeq" id="WP_344706207.1">
    <property type="nucleotide sequence ID" value="NZ_BAABBQ010000001.1"/>
</dbReference>
<keyword evidence="3" id="KW-1185">Reference proteome</keyword>
<comment type="caution">
    <text evidence="2">The sequence shown here is derived from an EMBL/GenBank/DDBJ whole genome shotgun (WGS) entry which is preliminary data.</text>
</comment>
<gene>
    <name evidence="2" type="ORF">GCM10022280_09200</name>
</gene>
<dbReference type="Pfam" id="PF10108">
    <property type="entry name" value="DNA_pol_B_exo2"/>
    <property type="match status" value="1"/>
</dbReference>
<accession>A0ABP7SLA3</accession>
<organism evidence="2 3">
    <name type="scientific">Sphingomonas swuensis</name>
    <dbReference type="NCBI Taxonomy" id="977800"/>
    <lineage>
        <taxon>Bacteria</taxon>
        <taxon>Pseudomonadati</taxon>
        <taxon>Pseudomonadota</taxon>
        <taxon>Alphaproteobacteria</taxon>
        <taxon>Sphingomonadales</taxon>
        <taxon>Sphingomonadaceae</taxon>
        <taxon>Sphingomonas</taxon>
    </lineage>
</organism>
<evidence type="ECO:0000259" key="1">
    <source>
        <dbReference type="Pfam" id="PF10108"/>
    </source>
</evidence>
<protein>
    <recommendedName>
        <fullName evidence="1">Predicted 3'-5' exonuclease PolB-like domain-containing protein</fullName>
    </recommendedName>
</protein>
<dbReference type="SUPFAM" id="SSF53098">
    <property type="entry name" value="Ribonuclease H-like"/>
    <property type="match status" value="1"/>
</dbReference>
<feature type="domain" description="Predicted 3'-5' exonuclease PolB-like" evidence="1">
    <location>
        <begin position="44"/>
        <end position="224"/>
    </location>
</feature>
<evidence type="ECO:0000313" key="3">
    <source>
        <dbReference type="Proteomes" id="UP001500235"/>
    </source>
</evidence>
<sequence>MTQHHNDNSNRPAFYAVLDIEMLYRLDAVESYRKLDPSPCEVIRYPFRATCAAALLTFSVVDGIFEFGSLHSWAGDDEPALLGALFDQLRMLPDHRLVTWGGLSMDLPVLRIGAARHHLRLPRQLIKDARKGRDWLHLDLAKEHHCGTYVHLTEVAVALDLPVKFADRASSVRKLLETGKLERLRDVPIADVLTTSLLLQAQLESHGELSSARAAQIMTLREVASRRPHARYADYLGRVEKRLSMEVLAEAQAFIASAA</sequence>
<name>A0ABP7SLA3_9SPHN</name>